<dbReference type="Pfam" id="PF08538">
    <property type="entry name" value="DUF1749"/>
    <property type="match status" value="1"/>
</dbReference>
<dbReference type="PANTHER" id="PTHR31591:SF7">
    <property type="entry name" value="DUF1749-DOMAIN-CONTAINING PROTEIN"/>
    <property type="match status" value="1"/>
</dbReference>
<dbReference type="EMBL" id="JAATWM020000021">
    <property type="protein sequence ID" value="KAF9875612.1"/>
    <property type="molecule type" value="Genomic_DNA"/>
</dbReference>
<name>A0A9P6LKH5_9PEZI</name>
<reference evidence="2" key="1">
    <citation type="submission" date="2020-03" db="EMBL/GenBank/DDBJ databases">
        <authorList>
            <person name="He L."/>
        </authorList>
    </citation>
    <scope>NUCLEOTIDE SEQUENCE</scope>
    <source>
        <strain evidence="2">CkLH20</strain>
    </source>
</reference>
<accession>A0A9P6LKH5</accession>
<dbReference type="GO" id="GO:0016705">
    <property type="term" value="F:oxidoreductase activity, acting on paired donors, with incorporation or reduction of molecular oxygen"/>
    <property type="evidence" value="ECO:0007669"/>
    <property type="project" value="InterPro"/>
</dbReference>
<dbReference type="GeneID" id="62162784"/>
<evidence type="ECO:0000313" key="3">
    <source>
        <dbReference type="Proteomes" id="UP000781932"/>
    </source>
</evidence>
<reference evidence="2" key="2">
    <citation type="submission" date="2020-11" db="EMBL/GenBank/DDBJ databases">
        <title>Whole genome sequencing of Colletotrichum sp.</title>
        <authorList>
            <person name="Li H."/>
        </authorList>
    </citation>
    <scope>NUCLEOTIDE SEQUENCE</scope>
    <source>
        <strain evidence="2">CkLH20</strain>
    </source>
</reference>
<dbReference type="OrthoDB" id="1470350at2759"/>
<dbReference type="GO" id="GO:0020037">
    <property type="term" value="F:heme binding"/>
    <property type="evidence" value="ECO:0007669"/>
    <property type="project" value="InterPro"/>
</dbReference>
<organism evidence="2 3">
    <name type="scientific">Colletotrichum karsti</name>
    <dbReference type="NCBI Taxonomy" id="1095194"/>
    <lineage>
        <taxon>Eukaryota</taxon>
        <taxon>Fungi</taxon>
        <taxon>Dikarya</taxon>
        <taxon>Ascomycota</taxon>
        <taxon>Pezizomycotina</taxon>
        <taxon>Sordariomycetes</taxon>
        <taxon>Hypocreomycetidae</taxon>
        <taxon>Glomerellales</taxon>
        <taxon>Glomerellaceae</taxon>
        <taxon>Colletotrichum</taxon>
        <taxon>Colletotrichum boninense species complex</taxon>
    </lineage>
</organism>
<dbReference type="InterPro" id="IPR036396">
    <property type="entry name" value="Cyt_P450_sf"/>
</dbReference>
<dbReference type="InterPro" id="IPR029058">
    <property type="entry name" value="AB_hydrolase_fold"/>
</dbReference>
<dbReference type="RefSeq" id="XP_038745073.1">
    <property type="nucleotide sequence ID" value="XM_038889710.1"/>
</dbReference>
<proteinExistence type="predicted"/>
<dbReference type="GO" id="GO:0005506">
    <property type="term" value="F:iron ion binding"/>
    <property type="evidence" value="ECO:0007669"/>
    <property type="project" value="InterPro"/>
</dbReference>
<dbReference type="Pfam" id="PF00067">
    <property type="entry name" value="p450"/>
    <property type="match status" value="1"/>
</dbReference>
<dbReference type="Proteomes" id="UP000781932">
    <property type="component" value="Unassembled WGS sequence"/>
</dbReference>
<keyword evidence="1" id="KW-0349">Heme</keyword>
<keyword evidence="1" id="KW-0408">Iron</keyword>
<comment type="cofactor">
    <cofactor evidence="1">
        <name>heme</name>
        <dbReference type="ChEBI" id="CHEBI:30413"/>
    </cofactor>
</comment>
<dbReference type="SUPFAM" id="SSF53474">
    <property type="entry name" value="alpha/beta-Hydrolases"/>
    <property type="match status" value="1"/>
</dbReference>
<comment type="caution">
    <text evidence="2">The sequence shown here is derived from an EMBL/GenBank/DDBJ whole genome shotgun (WGS) entry which is preliminary data.</text>
</comment>
<dbReference type="Gene3D" id="1.10.630.10">
    <property type="entry name" value="Cytochrome P450"/>
    <property type="match status" value="1"/>
</dbReference>
<dbReference type="Gene3D" id="3.40.50.1820">
    <property type="entry name" value="alpha/beta hydrolase"/>
    <property type="match status" value="1"/>
</dbReference>
<dbReference type="InterPro" id="IPR002401">
    <property type="entry name" value="Cyt_P450_E_grp-I"/>
</dbReference>
<dbReference type="InterPro" id="IPR013744">
    <property type="entry name" value="SidJ"/>
</dbReference>
<dbReference type="PRINTS" id="PR00463">
    <property type="entry name" value="EP450I"/>
</dbReference>
<dbReference type="GO" id="GO:0004497">
    <property type="term" value="F:monooxygenase activity"/>
    <property type="evidence" value="ECO:0007669"/>
    <property type="project" value="InterPro"/>
</dbReference>
<dbReference type="PRINTS" id="PR00385">
    <property type="entry name" value="P450"/>
</dbReference>
<keyword evidence="3" id="KW-1185">Reference proteome</keyword>
<protein>
    <submittedName>
        <fullName evidence="2">Cytochrome P450</fullName>
    </submittedName>
</protein>
<evidence type="ECO:0000313" key="2">
    <source>
        <dbReference type="EMBL" id="KAF9875612.1"/>
    </source>
</evidence>
<sequence length="682" mass="75718">MAPEPFSCTVHPYDSPTSNSAAYEIGPSGASNAILFIGGLGDGPHTVLYTLSIARHLEKTEQDWSVFEIRMRSSFTAFGYSSLKNDVEDISALVRYLRSIGKKKIVLMGHSTGCQDCMEYTKHKDDPVDGFILQGPASDRQSIVDFVSPELLKKGLDLAEKMLSKGMGDEAMPKDHVPSLFSDPVTAYRWHSLAAKGGDDDYFSSDLDESFVSSVWNRFDQPVMALHSAEDEFVPASVDKQALIDSWKKHTILHTLPPSALNINSTGFISNMCFGVTCSTCSKATWRGCGQHIPSALSGVPEDQWCTCTPRVTVNGKEYPPAGSVSIPDRYANSNVLRPVPMSGIQERSLNFIKRCEDSVGKSHDIFMSLHSYACDCVTHHLFHPYGTNCLQDKADEDMMHEVAVDDSLQNRLVQHYSPVLHKALSGVLYAFAKPRETPLADNFVMESSRQPDPAQFTLLSRLHEKSSDLDQTDKAGECLDHMAAGIDTTGDGLCFLMWELSQPRSMRFQQKLQRELRDNPGVSFDKLPFLDAVIQEGLRCFPAIPMSLPRYVPQGGRTIDGHFTPGKTIVSCQAFSVHRINSDVFPQPDLFDPDRWMEPIGDAERKRLMFAFANGGRGCVGKHLALAEMKTLLADIYTRYTTQPDTSMTAESMAMSDQLISSRPHGQKCLLQFIPIAEKRE</sequence>
<dbReference type="AlphaFoldDB" id="A0A9P6LKH5"/>
<evidence type="ECO:0000256" key="1">
    <source>
        <dbReference type="PIRSR" id="PIRSR602401-1"/>
    </source>
</evidence>
<dbReference type="InterPro" id="IPR001128">
    <property type="entry name" value="Cyt_P450"/>
</dbReference>
<dbReference type="PANTHER" id="PTHR31591">
    <property type="entry name" value="UPF0613 PROTEIN PB24D3.06C"/>
    <property type="match status" value="1"/>
</dbReference>
<dbReference type="SUPFAM" id="SSF48264">
    <property type="entry name" value="Cytochrome P450"/>
    <property type="match status" value="1"/>
</dbReference>
<gene>
    <name evidence="2" type="ORF">CkaCkLH20_06993</name>
</gene>
<feature type="binding site" description="axial binding residue" evidence="1">
    <location>
        <position position="620"/>
    </location>
    <ligand>
        <name>heme</name>
        <dbReference type="ChEBI" id="CHEBI:30413"/>
    </ligand>
    <ligandPart>
        <name>Fe</name>
        <dbReference type="ChEBI" id="CHEBI:18248"/>
    </ligandPart>
</feature>
<keyword evidence="1" id="KW-0479">Metal-binding</keyword>